<evidence type="ECO:0000313" key="3">
    <source>
        <dbReference type="Proteomes" id="UP000032232"/>
    </source>
</evidence>
<feature type="region of interest" description="Disordered" evidence="1">
    <location>
        <begin position="32"/>
        <end position="57"/>
    </location>
</feature>
<dbReference type="PATRIC" id="fig|935700.4.peg.2282"/>
<proteinExistence type="predicted"/>
<dbReference type="AlphaFoldDB" id="A0A0D1D7J4"/>
<evidence type="ECO:0000313" key="2">
    <source>
        <dbReference type="EMBL" id="KIT15948.1"/>
    </source>
</evidence>
<dbReference type="EMBL" id="JYFE01000041">
    <property type="protein sequence ID" value="KIT15948.1"/>
    <property type="molecule type" value="Genomic_DNA"/>
</dbReference>
<gene>
    <name evidence="2" type="ORF">jaqu_22160</name>
</gene>
<evidence type="ECO:0000256" key="1">
    <source>
        <dbReference type="SAM" id="MobiDB-lite"/>
    </source>
</evidence>
<feature type="compositionally biased region" description="Basic and acidic residues" evidence="1">
    <location>
        <begin position="39"/>
        <end position="49"/>
    </location>
</feature>
<organism evidence="2 3">
    <name type="scientific">Jannaschia aquimarina</name>
    <dbReference type="NCBI Taxonomy" id="935700"/>
    <lineage>
        <taxon>Bacteria</taxon>
        <taxon>Pseudomonadati</taxon>
        <taxon>Pseudomonadota</taxon>
        <taxon>Alphaproteobacteria</taxon>
        <taxon>Rhodobacterales</taxon>
        <taxon>Roseobacteraceae</taxon>
        <taxon>Jannaschia</taxon>
    </lineage>
</organism>
<dbReference type="Proteomes" id="UP000032232">
    <property type="component" value="Unassembled WGS sequence"/>
</dbReference>
<protein>
    <submittedName>
        <fullName evidence="2">Uncharacterized protein</fullName>
    </submittedName>
</protein>
<sequence length="57" mass="6028">MQDATIAGASLQSRIVGASIQAGPPFGLHFDLPTGQPLRGDRSAHRVRTDFPVTGVR</sequence>
<name>A0A0D1D7J4_9RHOB</name>
<reference evidence="2 3" key="1">
    <citation type="submission" date="2015-02" db="EMBL/GenBank/DDBJ databases">
        <title>Genome Sequence of Jannaschia aquimarina DSM28248, a member of the Roseobacter clade.</title>
        <authorList>
            <person name="Voget S."/>
            <person name="Daniel R."/>
        </authorList>
    </citation>
    <scope>NUCLEOTIDE SEQUENCE [LARGE SCALE GENOMIC DNA]</scope>
    <source>
        <strain evidence="2 3">GSW-M26</strain>
    </source>
</reference>
<dbReference type="STRING" id="935700.jaqu_22160"/>
<comment type="caution">
    <text evidence="2">The sequence shown here is derived from an EMBL/GenBank/DDBJ whole genome shotgun (WGS) entry which is preliminary data.</text>
</comment>
<keyword evidence="3" id="KW-1185">Reference proteome</keyword>
<accession>A0A0D1D7J4</accession>